<reference evidence="2" key="1">
    <citation type="submission" date="2016-12" db="EMBL/GenBank/DDBJ databases">
        <title>Complete Genome Sequence of Beggiatoa leptomitiformis D-401.</title>
        <authorList>
            <person name="Fomenkov A."/>
            <person name="Vincze T."/>
            <person name="Grabovich M."/>
            <person name="Anton B.P."/>
            <person name="Dubinina G."/>
            <person name="Orlova M."/>
            <person name="Belousova E."/>
            <person name="Roberts R.J."/>
        </authorList>
    </citation>
    <scope>NUCLEOTIDE SEQUENCE [LARGE SCALE GENOMIC DNA]</scope>
    <source>
        <strain evidence="2">D-401</strain>
    </source>
</reference>
<protein>
    <recommendedName>
        <fullName evidence="3">Cation transporter</fullName>
    </recommendedName>
</protein>
<name>A0A2N9YA15_9GAMM</name>
<dbReference type="STRING" id="288004.AL038_05630"/>
<dbReference type="Proteomes" id="UP000234271">
    <property type="component" value="Chromosome"/>
</dbReference>
<dbReference type="AlphaFoldDB" id="A0A2N9YA15"/>
<dbReference type="OrthoDB" id="9794780at2"/>
<evidence type="ECO:0000313" key="2">
    <source>
        <dbReference type="Proteomes" id="UP000234271"/>
    </source>
</evidence>
<keyword evidence="2" id="KW-1185">Reference proteome</keyword>
<evidence type="ECO:0000313" key="1">
    <source>
        <dbReference type="EMBL" id="AUI67294.1"/>
    </source>
</evidence>
<gene>
    <name evidence="1" type="ORF">BLE401_00345</name>
</gene>
<dbReference type="EMBL" id="CP018889">
    <property type="protein sequence ID" value="AUI67294.1"/>
    <property type="molecule type" value="Genomic_DNA"/>
</dbReference>
<accession>A0A2N9YA15</accession>
<organism evidence="1 2">
    <name type="scientific">Beggiatoa leptomitoformis</name>
    <dbReference type="NCBI Taxonomy" id="288004"/>
    <lineage>
        <taxon>Bacteria</taxon>
        <taxon>Pseudomonadati</taxon>
        <taxon>Pseudomonadota</taxon>
        <taxon>Gammaproteobacteria</taxon>
        <taxon>Thiotrichales</taxon>
        <taxon>Thiotrichaceae</taxon>
        <taxon>Beggiatoa</taxon>
    </lineage>
</organism>
<dbReference type="KEGG" id="blep:AL038_05630"/>
<evidence type="ECO:0008006" key="3">
    <source>
        <dbReference type="Google" id="ProtNLM"/>
    </source>
</evidence>
<dbReference type="RefSeq" id="WP_062150253.1">
    <property type="nucleotide sequence ID" value="NZ_CP012373.2"/>
</dbReference>
<proteinExistence type="predicted"/>
<dbReference type="Pfam" id="PF19991">
    <property type="entry name" value="HMA_2"/>
    <property type="match status" value="1"/>
</dbReference>
<sequence>MSAYIHHIPGRLRVRTDKLRYATCQFAELEVLLMQLNGIESCQMNQKTGSLLVHYDPSCLTGDDILYQLHKVGCLESGLTTALSQRSAANHTGALLGNALFGAVVKKSLETSMLSFAKAFL</sequence>